<comment type="function">
    <text evidence="2 11">NAD-binding protein involved in the addition of a carboxymethylaminomethyl (cmnm) group at the wobble position (U34) of certain tRNAs, forming tRNA-cmnm(5)s(2)U34.</text>
</comment>
<comment type="subunit">
    <text evidence="9 11">Homodimer. Heterotetramer of two MnmE and two MnmG subunits.</text>
</comment>
<dbReference type="Pfam" id="PF13932">
    <property type="entry name" value="SAM_GIDA_C"/>
    <property type="match status" value="1"/>
</dbReference>
<dbReference type="EMBL" id="JAODOP010000004">
    <property type="protein sequence ID" value="MEF3833861.1"/>
    <property type="molecule type" value="Genomic_DNA"/>
</dbReference>
<evidence type="ECO:0000256" key="4">
    <source>
        <dbReference type="ARBA" id="ARBA00020461"/>
    </source>
</evidence>
<evidence type="ECO:0000256" key="6">
    <source>
        <dbReference type="ARBA" id="ARBA00022694"/>
    </source>
</evidence>
<keyword evidence="14" id="KW-1185">Reference proteome</keyword>
<comment type="similarity">
    <text evidence="3 11">Belongs to the MnmG family.</text>
</comment>
<dbReference type="InterPro" id="IPR020595">
    <property type="entry name" value="MnmG-rel_CS"/>
</dbReference>
<feature type="binding site" evidence="11">
    <location>
        <begin position="272"/>
        <end position="286"/>
    </location>
    <ligand>
        <name>NAD(+)</name>
        <dbReference type="ChEBI" id="CHEBI:57540"/>
    </ligand>
</feature>
<dbReference type="HAMAP" id="MF_00129">
    <property type="entry name" value="MnmG_GidA"/>
    <property type="match status" value="1"/>
</dbReference>
<dbReference type="PANTHER" id="PTHR11806:SF0">
    <property type="entry name" value="PROTEIN MTO1 HOMOLOG, MITOCHONDRIAL"/>
    <property type="match status" value="1"/>
</dbReference>
<evidence type="ECO:0000313" key="14">
    <source>
        <dbReference type="Proteomes" id="UP001337305"/>
    </source>
</evidence>
<keyword evidence="7 11" id="KW-0274">FAD</keyword>
<dbReference type="InterPro" id="IPR004416">
    <property type="entry name" value="MnmG"/>
</dbReference>
<dbReference type="InterPro" id="IPR026904">
    <property type="entry name" value="MnmG_C"/>
</dbReference>
<feature type="binding site" evidence="11">
    <location>
        <begin position="12"/>
        <end position="17"/>
    </location>
    <ligand>
        <name>FAD</name>
        <dbReference type="ChEBI" id="CHEBI:57692"/>
    </ligand>
</feature>
<name>A0ABU7XTZ9_9FLAO</name>
<dbReference type="InterPro" id="IPR047001">
    <property type="entry name" value="MnmG_C_subdom"/>
</dbReference>
<keyword evidence="6 11" id="KW-0819">tRNA processing</keyword>
<comment type="caution">
    <text evidence="11">Lacks conserved residue(s) required for the propagation of feature annotation.</text>
</comment>
<keyword evidence="8 11" id="KW-0520">NAD</keyword>
<dbReference type="InterPro" id="IPR002218">
    <property type="entry name" value="MnmG-rel"/>
</dbReference>
<dbReference type="PROSITE" id="PS01280">
    <property type="entry name" value="GIDA_1"/>
    <property type="match status" value="1"/>
</dbReference>
<dbReference type="PROSITE" id="PS01281">
    <property type="entry name" value="GIDA_2"/>
    <property type="match status" value="1"/>
</dbReference>
<dbReference type="Gene3D" id="1.10.150.570">
    <property type="entry name" value="GidA associated domain, C-terminal subdomain"/>
    <property type="match status" value="1"/>
</dbReference>
<evidence type="ECO:0000313" key="13">
    <source>
        <dbReference type="EMBL" id="MEF3833861.1"/>
    </source>
</evidence>
<keyword evidence="11" id="KW-0963">Cytoplasm</keyword>
<evidence type="ECO:0000256" key="10">
    <source>
        <dbReference type="ARBA" id="ARBA00031800"/>
    </source>
</evidence>
<evidence type="ECO:0000256" key="3">
    <source>
        <dbReference type="ARBA" id="ARBA00007653"/>
    </source>
</evidence>
<dbReference type="PANTHER" id="PTHR11806">
    <property type="entry name" value="GLUCOSE INHIBITED DIVISION PROTEIN A"/>
    <property type="match status" value="1"/>
</dbReference>
<evidence type="ECO:0000256" key="9">
    <source>
        <dbReference type="ARBA" id="ARBA00025948"/>
    </source>
</evidence>
<organism evidence="13 14">
    <name type="scientific">Flavivirga spongiicola</name>
    <dbReference type="NCBI Taxonomy" id="421621"/>
    <lineage>
        <taxon>Bacteria</taxon>
        <taxon>Pseudomonadati</taxon>
        <taxon>Bacteroidota</taxon>
        <taxon>Flavobacteriia</taxon>
        <taxon>Flavobacteriales</taxon>
        <taxon>Flavobacteriaceae</taxon>
        <taxon>Flavivirga</taxon>
    </lineage>
</organism>
<proteinExistence type="inferred from homology"/>
<protein>
    <recommendedName>
        <fullName evidence="4 11">tRNA uridine 5-carboxymethylaminomethyl modification enzyme MnmG</fullName>
    </recommendedName>
    <alternativeName>
        <fullName evidence="10 11">Glucose-inhibited division protein A</fullName>
    </alternativeName>
</protein>
<dbReference type="NCBIfam" id="TIGR00136">
    <property type="entry name" value="mnmG_gidA"/>
    <property type="match status" value="1"/>
</dbReference>
<reference evidence="13 14" key="1">
    <citation type="submission" date="2022-09" db="EMBL/GenBank/DDBJ databases">
        <title>Genome sequencing of Flavivirga sp. MEBiC05379.</title>
        <authorList>
            <person name="Oh H.-M."/>
            <person name="Kwon K.K."/>
            <person name="Park M.J."/>
            <person name="Yang S.-H."/>
        </authorList>
    </citation>
    <scope>NUCLEOTIDE SEQUENCE [LARGE SCALE GENOMIC DNA]</scope>
    <source>
        <strain evidence="13 14">MEBiC05379</strain>
    </source>
</reference>
<evidence type="ECO:0000256" key="11">
    <source>
        <dbReference type="HAMAP-Rule" id="MF_00129"/>
    </source>
</evidence>
<comment type="caution">
    <text evidence="13">The sequence shown here is derived from an EMBL/GenBank/DDBJ whole genome shotgun (WGS) entry which is preliminary data.</text>
</comment>
<comment type="subcellular location">
    <subcellularLocation>
        <location evidence="11">Cytoplasm</location>
    </subcellularLocation>
</comment>
<evidence type="ECO:0000256" key="7">
    <source>
        <dbReference type="ARBA" id="ARBA00022827"/>
    </source>
</evidence>
<dbReference type="Gene3D" id="3.50.50.60">
    <property type="entry name" value="FAD/NAD(P)-binding domain"/>
    <property type="match status" value="2"/>
</dbReference>
<dbReference type="InterPro" id="IPR036188">
    <property type="entry name" value="FAD/NAD-bd_sf"/>
</dbReference>
<dbReference type="InterPro" id="IPR044920">
    <property type="entry name" value="MnmG_C_subdom_sf"/>
</dbReference>
<evidence type="ECO:0000256" key="2">
    <source>
        <dbReference type="ARBA" id="ARBA00003717"/>
    </source>
</evidence>
<sequence length="623" mass="69605">MFNEVYDVIVVGAGHAGSEAAAAAANMGSKTLLVTMSLQNIAQMSCNPAMGGIAKGQIVREIDALGGYSGIVSDTSAIQFKMLNKSKGPAMWSPRVQSDRMRFAEDWRLLLEGTPNLDFYQEMVSGIIVEKGKVTGIKTSLGIAIKAKSVILTNGTFLNGLIHIGDKNFGGGRAGEKAATGITEQLVNLGFNSGRMKTGTPPRVDGRSLDYTKMTEQPGDDNPEKFSYLDITKPLENQRSCHMTYTSLEVHDLLREGFDRSPMFNGRIKSLGPRYCPSIEDKINRFADKDRHQLFIEPEGWNTCEVYVNGFSTSLPEDVQFKALRSVVGFENVKLFRPGYAIEYDYFPPTQLKHTLETKLIEGLYFAGQINGTTGYEEAASQGLMAGINACLKVQEKEAFTLKRDEAYIGVLIDDLITKGTEEPYRMFTSRAEYRTLLRQDNADLRLTPKGFNLGLASEKRLKRMEQKHNDAEKFVDFFSKTSVKPEEANPVLESKGSALVKQSDKMFKIFSRPNITIDDVRKFKAVEQYIQDNNLDNEVIEQTEIQVKYSGYIAKEKNNADKLSRLEYVKIPENFDYSKIKSMSFEAREKLKNIQPTTVSQASRISGVSPNDISVLLVYMGR</sequence>
<feature type="domain" description="tRNA uridine 5-carboxymethylaminomethyl modification enzyme C-terminal subdomain" evidence="12">
    <location>
        <begin position="548"/>
        <end position="619"/>
    </location>
</feature>
<gene>
    <name evidence="11 13" type="primary">mnmG</name>
    <name evidence="11" type="synonym">gidA</name>
    <name evidence="13" type="ORF">N1F79_12025</name>
</gene>
<dbReference type="SMART" id="SM01228">
    <property type="entry name" value="GIDA_assoc_3"/>
    <property type="match status" value="1"/>
</dbReference>
<dbReference type="Gene3D" id="1.10.10.1800">
    <property type="entry name" value="tRNA uridine 5-carboxymethylaminomethyl modification enzyme MnmG/GidA"/>
    <property type="match status" value="1"/>
</dbReference>
<evidence type="ECO:0000256" key="1">
    <source>
        <dbReference type="ARBA" id="ARBA00001974"/>
    </source>
</evidence>
<keyword evidence="5 11" id="KW-0285">Flavoprotein</keyword>
<evidence type="ECO:0000256" key="8">
    <source>
        <dbReference type="ARBA" id="ARBA00023027"/>
    </source>
</evidence>
<dbReference type="RefSeq" id="WP_303306200.1">
    <property type="nucleotide sequence ID" value="NZ_JAODOP010000004.1"/>
</dbReference>
<dbReference type="SUPFAM" id="SSF51905">
    <property type="entry name" value="FAD/NAD(P)-binding domain"/>
    <property type="match status" value="1"/>
</dbReference>
<dbReference type="Pfam" id="PF21680">
    <property type="entry name" value="GIDA_C_1st"/>
    <property type="match status" value="1"/>
</dbReference>
<dbReference type="Pfam" id="PF01134">
    <property type="entry name" value="GIDA"/>
    <property type="match status" value="1"/>
</dbReference>
<evidence type="ECO:0000259" key="12">
    <source>
        <dbReference type="SMART" id="SM01228"/>
    </source>
</evidence>
<dbReference type="Proteomes" id="UP001337305">
    <property type="component" value="Unassembled WGS sequence"/>
</dbReference>
<dbReference type="InterPro" id="IPR040131">
    <property type="entry name" value="MnmG_N"/>
</dbReference>
<dbReference type="InterPro" id="IPR049312">
    <property type="entry name" value="GIDA_C_N"/>
</dbReference>
<accession>A0ABU7XTZ9</accession>
<comment type="cofactor">
    <cofactor evidence="1 11">
        <name>FAD</name>
        <dbReference type="ChEBI" id="CHEBI:57692"/>
    </cofactor>
</comment>
<evidence type="ECO:0000256" key="5">
    <source>
        <dbReference type="ARBA" id="ARBA00022630"/>
    </source>
</evidence>